<dbReference type="InterPro" id="IPR014308">
    <property type="entry name" value="Xanthine_DH_XdhC"/>
</dbReference>
<dbReference type="SUPFAM" id="SSF51735">
    <property type="entry name" value="NAD(P)-binding Rossmann-fold domains"/>
    <property type="match status" value="1"/>
</dbReference>
<reference evidence="3 4" key="1">
    <citation type="submission" date="2019-12" db="EMBL/GenBank/DDBJ databases">
        <authorList>
            <person name="Li J."/>
            <person name="Shi Y."/>
            <person name="Xu G."/>
            <person name="Xiao D."/>
            <person name="Ran X."/>
        </authorList>
    </citation>
    <scope>NUCLEOTIDE SEQUENCE [LARGE SCALE GENOMIC DNA]</scope>
    <source>
        <strain evidence="3 4">JCM 15915</strain>
    </source>
</reference>
<gene>
    <name evidence="3" type="primary">xdhC</name>
    <name evidence="3" type="ORF">GMA10_12115</name>
</gene>
<dbReference type="InterPro" id="IPR036291">
    <property type="entry name" value="NAD(P)-bd_dom_sf"/>
</dbReference>
<dbReference type="InterPro" id="IPR052698">
    <property type="entry name" value="MoCofactor_Util/Proc"/>
</dbReference>
<keyword evidence="4" id="KW-1185">Reference proteome</keyword>
<dbReference type="PANTHER" id="PTHR30388:SF6">
    <property type="entry name" value="XANTHINE DEHYDROGENASE SUBUNIT A-RELATED"/>
    <property type="match status" value="1"/>
</dbReference>
<evidence type="ECO:0000313" key="3">
    <source>
        <dbReference type="EMBL" id="MUN55943.1"/>
    </source>
</evidence>
<dbReference type="PANTHER" id="PTHR30388">
    <property type="entry name" value="ALDEHYDE OXIDOREDUCTASE MOLYBDENUM COFACTOR ASSEMBLY PROTEIN"/>
    <property type="match status" value="1"/>
</dbReference>
<name>A0A7M3SVX8_9MICC</name>
<feature type="domain" description="XdhC- CoxI" evidence="1">
    <location>
        <begin position="12"/>
        <end position="71"/>
    </location>
</feature>
<evidence type="ECO:0000313" key="4">
    <source>
        <dbReference type="Proteomes" id="UP000462152"/>
    </source>
</evidence>
<organism evidence="3 4">
    <name type="scientific">Rothia koreensis</name>
    <dbReference type="NCBI Taxonomy" id="592378"/>
    <lineage>
        <taxon>Bacteria</taxon>
        <taxon>Bacillati</taxon>
        <taxon>Actinomycetota</taxon>
        <taxon>Actinomycetes</taxon>
        <taxon>Micrococcales</taxon>
        <taxon>Micrococcaceae</taxon>
        <taxon>Rothia</taxon>
    </lineage>
</organism>
<dbReference type="Pfam" id="PF02625">
    <property type="entry name" value="XdhC_CoxI"/>
    <property type="match status" value="1"/>
</dbReference>
<dbReference type="Gene3D" id="3.40.50.720">
    <property type="entry name" value="NAD(P)-binding Rossmann-like Domain"/>
    <property type="match status" value="1"/>
</dbReference>
<protein>
    <submittedName>
        <fullName evidence="3">Xanthine dehydrogenase accessory protein XdhC</fullName>
    </submittedName>
</protein>
<dbReference type="OrthoDB" id="61481at2"/>
<sequence>MEWLTGLESLTSEGTSGILVTLTSVRGHAPRAAGTKMVVSADRTWDTIGGGNLEATVTDSAHRMLRDGEAEPRTEEMSLTEHTTTRYGRQCCGGKVEVLFEPIAAPPVVAIFGAGHVGTEIVRLLSRLPVTVHLADSRQVAVDAARALESADGPARLRVHHAPAPETVLKDLPPDSHVLIMSHDHAEDLILCDTALGRDDLASVGLIGSSAKWARFRKRLREQGHEDADIDRITCPIGISGIDGKSPAVIAISVVAALAQDIAWP</sequence>
<dbReference type="InterPro" id="IPR003777">
    <property type="entry name" value="XdhC_CoxI"/>
</dbReference>
<dbReference type="AlphaFoldDB" id="A0A7M3SVX8"/>
<dbReference type="NCBIfam" id="TIGR02964">
    <property type="entry name" value="xanthine_xdhC"/>
    <property type="match status" value="1"/>
</dbReference>
<dbReference type="InterPro" id="IPR027051">
    <property type="entry name" value="XdhC_Rossmann_dom"/>
</dbReference>
<evidence type="ECO:0000259" key="2">
    <source>
        <dbReference type="Pfam" id="PF13478"/>
    </source>
</evidence>
<dbReference type="Proteomes" id="UP000462152">
    <property type="component" value="Unassembled WGS sequence"/>
</dbReference>
<accession>A0A7M3SVX8</accession>
<feature type="domain" description="XdhC Rossmann" evidence="2">
    <location>
        <begin position="109"/>
        <end position="257"/>
    </location>
</feature>
<dbReference type="RefSeq" id="WP_129316444.1">
    <property type="nucleotide sequence ID" value="NZ_NOIQ01000030.1"/>
</dbReference>
<proteinExistence type="predicted"/>
<comment type="caution">
    <text evidence="3">The sequence shown here is derived from an EMBL/GenBank/DDBJ whole genome shotgun (WGS) entry which is preliminary data.</text>
</comment>
<evidence type="ECO:0000259" key="1">
    <source>
        <dbReference type="Pfam" id="PF02625"/>
    </source>
</evidence>
<dbReference type="EMBL" id="WOGT01000011">
    <property type="protein sequence ID" value="MUN55943.1"/>
    <property type="molecule type" value="Genomic_DNA"/>
</dbReference>
<dbReference type="Pfam" id="PF13478">
    <property type="entry name" value="XdhC_C"/>
    <property type="match status" value="1"/>
</dbReference>